<keyword evidence="3" id="KW-1185">Reference proteome</keyword>
<dbReference type="OrthoDB" id="340706at2157"/>
<organism evidence="2 3">
    <name type="scientific">Halohasta litchfieldiae</name>
    <dbReference type="NCBI Taxonomy" id="1073996"/>
    <lineage>
        <taxon>Archaea</taxon>
        <taxon>Methanobacteriati</taxon>
        <taxon>Methanobacteriota</taxon>
        <taxon>Stenosarchaea group</taxon>
        <taxon>Halobacteria</taxon>
        <taxon>Halobacteriales</taxon>
        <taxon>Haloferacaceae</taxon>
        <taxon>Halohasta</taxon>
    </lineage>
</organism>
<proteinExistence type="predicted"/>
<gene>
    <name evidence="2" type="ORF">SAMN05444271_1466</name>
</gene>
<accession>A0A1H6Y3Q4</accession>
<evidence type="ECO:0000313" key="2">
    <source>
        <dbReference type="EMBL" id="SEJ31750.1"/>
    </source>
</evidence>
<protein>
    <recommendedName>
        <fullName evidence="1">DUF7999 domain-containing protein</fullName>
    </recommendedName>
</protein>
<dbReference type="Proteomes" id="UP000198888">
    <property type="component" value="Unassembled WGS sequence"/>
</dbReference>
<evidence type="ECO:0000313" key="3">
    <source>
        <dbReference type="Proteomes" id="UP000198888"/>
    </source>
</evidence>
<name>A0A1H6Y3Q4_9EURY</name>
<feature type="domain" description="DUF7999" evidence="1">
    <location>
        <begin position="1"/>
        <end position="64"/>
    </location>
</feature>
<dbReference type="Pfam" id="PF26006">
    <property type="entry name" value="DUF7999"/>
    <property type="match status" value="1"/>
</dbReference>
<sequence>MNSHGALRLSAADGQRTFQIVDYATDDLRVALADGVDGETVTVRLVALGSRGDAWRVVAVEPTEQSDRVSHIPVNIGD</sequence>
<evidence type="ECO:0000259" key="1">
    <source>
        <dbReference type="Pfam" id="PF26006"/>
    </source>
</evidence>
<dbReference type="InterPro" id="IPR058312">
    <property type="entry name" value="DUF7999"/>
</dbReference>
<reference evidence="2 3" key="1">
    <citation type="submission" date="2016-10" db="EMBL/GenBank/DDBJ databases">
        <authorList>
            <person name="de Groot N.N."/>
        </authorList>
    </citation>
    <scope>NUCLEOTIDE SEQUENCE [LARGE SCALE GENOMIC DNA]</scope>
    <source>
        <strain evidence="2 3">DSM 22187</strain>
    </source>
</reference>
<dbReference type="EMBL" id="FNYR01000046">
    <property type="protein sequence ID" value="SEJ31750.1"/>
    <property type="molecule type" value="Genomic_DNA"/>
</dbReference>
<dbReference type="AlphaFoldDB" id="A0A1H6Y3Q4"/>